<dbReference type="GO" id="GO:0004843">
    <property type="term" value="F:cysteine-type deubiquitinase activity"/>
    <property type="evidence" value="ECO:0007669"/>
    <property type="project" value="TreeGrafter"/>
</dbReference>
<keyword evidence="2" id="KW-0812">Transmembrane</keyword>
<organism evidence="4">
    <name type="scientific">Chromera velia CCMP2878</name>
    <dbReference type="NCBI Taxonomy" id="1169474"/>
    <lineage>
        <taxon>Eukaryota</taxon>
        <taxon>Sar</taxon>
        <taxon>Alveolata</taxon>
        <taxon>Colpodellida</taxon>
        <taxon>Chromeraceae</taxon>
        <taxon>Chromera</taxon>
    </lineage>
</organism>
<dbReference type="Pfam" id="PF02338">
    <property type="entry name" value="OTU"/>
    <property type="match status" value="1"/>
</dbReference>
<keyword evidence="2" id="KW-1133">Transmembrane helix</keyword>
<keyword evidence="2" id="KW-0472">Membrane</keyword>
<feature type="compositionally biased region" description="Basic and acidic residues" evidence="1">
    <location>
        <begin position="145"/>
        <end position="155"/>
    </location>
</feature>
<reference evidence="4" key="1">
    <citation type="submission" date="2014-11" db="EMBL/GenBank/DDBJ databases">
        <authorList>
            <person name="Otto D Thomas"/>
            <person name="Naeem Raeece"/>
        </authorList>
    </citation>
    <scope>NUCLEOTIDE SEQUENCE</scope>
</reference>
<dbReference type="PANTHER" id="PTHR12419">
    <property type="entry name" value="OTU DOMAIN CONTAINING PROTEIN"/>
    <property type="match status" value="1"/>
</dbReference>
<feature type="domain" description="OTU" evidence="3">
    <location>
        <begin position="2"/>
        <end position="132"/>
    </location>
</feature>
<dbReference type="SUPFAM" id="SSF54001">
    <property type="entry name" value="Cysteine proteinases"/>
    <property type="match status" value="1"/>
</dbReference>
<evidence type="ECO:0000313" key="4">
    <source>
        <dbReference type="EMBL" id="CEM42676.1"/>
    </source>
</evidence>
<dbReference type="PROSITE" id="PS50802">
    <property type="entry name" value="OTU"/>
    <property type="match status" value="1"/>
</dbReference>
<feature type="non-terminal residue" evidence="4">
    <location>
        <position position="494"/>
    </location>
</feature>
<gene>
    <name evidence="4" type="ORF">Cvel_26947</name>
</gene>
<dbReference type="InterPro" id="IPR003323">
    <property type="entry name" value="OTU_dom"/>
</dbReference>
<feature type="region of interest" description="Disordered" evidence="1">
    <location>
        <begin position="470"/>
        <end position="494"/>
    </location>
</feature>
<feature type="compositionally biased region" description="Gly residues" evidence="1">
    <location>
        <begin position="484"/>
        <end position="494"/>
    </location>
</feature>
<dbReference type="InterPro" id="IPR038765">
    <property type="entry name" value="Papain-like_cys_pep_sf"/>
</dbReference>
<dbReference type="AlphaFoldDB" id="A0A0G4HF19"/>
<dbReference type="VEuPathDB" id="CryptoDB:Cvel_26947"/>
<feature type="region of interest" description="Disordered" evidence="1">
    <location>
        <begin position="145"/>
        <end position="232"/>
    </location>
</feature>
<dbReference type="GO" id="GO:0016579">
    <property type="term" value="P:protein deubiquitination"/>
    <property type="evidence" value="ECO:0007669"/>
    <property type="project" value="TreeGrafter"/>
</dbReference>
<name>A0A0G4HF19_9ALVE</name>
<evidence type="ECO:0000256" key="1">
    <source>
        <dbReference type="SAM" id="MobiDB-lite"/>
    </source>
</evidence>
<protein>
    <recommendedName>
        <fullName evidence="3">OTU domain-containing protein</fullName>
    </recommendedName>
</protein>
<accession>A0A0G4HF19</accession>
<dbReference type="CDD" id="cd22744">
    <property type="entry name" value="OTU"/>
    <property type="match status" value="1"/>
</dbReference>
<dbReference type="EMBL" id="CDMZ01002507">
    <property type="protein sequence ID" value="CEM42676.1"/>
    <property type="molecule type" value="Genomic_DNA"/>
</dbReference>
<sequence>MLRTHYAPPDGNCLFHSIAYFLRKNYADVRREICAHLERNRAAYQDFFGEEGFDQHLRDMRQDRCWGGEPEVRAAAQFYGVKIGVFKKLEENPSDENRPEFQFTKYPEANAYGEEAFLLWLHNQHYQPLVEASTREEAEFMRDGPNLRHVPKEPAPRPPPVPPTPHFSQSPAPAERQNDLFSRSPAAPAQPPTPLRPVDPAVPPPHAPPPTVGTLPAQGGVPGVEERRERERPVVLPDTAGLFYGDRARQRGSRREGVAVREALRKEGSASRTSVGTGATILFLIIFLAYVFDTAWPGYSLSRFFFSKGSGLVGALLSPTWGHLLALVCGTAVFFVRNQAAVSPSSVPYKPPKPFGIGSAIQSSVSWVWNLLLGRGGRGYGGSGGPSVWHDAKESSLPAREEKKPLFEVGALQKMRPVPWEETEDNQMRRDFRATPSAFRRGEAASLQGTPGTFRGVGAVGGGNVEGRLGMGGTIVGTPRTPAPGGGRGGAEPG</sequence>
<dbReference type="Gene3D" id="3.90.70.80">
    <property type="match status" value="1"/>
</dbReference>
<feature type="compositionally biased region" description="Pro residues" evidence="1">
    <location>
        <begin position="156"/>
        <end position="165"/>
    </location>
</feature>
<evidence type="ECO:0000259" key="3">
    <source>
        <dbReference type="PROSITE" id="PS50802"/>
    </source>
</evidence>
<evidence type="ECO:0000256" key="2">
    <source>
        <dbReference type="SAM" id="Phobius"/>
    </source>
</evidence>
<proteinExistence type="predicted"/>
<feature type="transmembrane region" description="Helical" evidence="2">
    <location>
        <begin position="312"/>
        <end position="336"/>
    </location>
</feature>
<feature type="transmembrane region" description="Helical" evidence="2">
    <location>
        <begin position="274"/>
        <end position="292"/>
    </location>
</feature>
<dbReference type="InterPro" id="IPR050704">
    <property type="entry name" value="Peptidase_C85-like"/>
</dbReference>
<feature type="compositionally biased region" description="Pro residues" evidence="1">
    <location>
        <begin position="188"/>
        <end position="211"/>
    </location>
</feature>